<evidence type="ECO:0000256" key="9">
    <source>
        <dbReference type="HAMAP-Rule" id="MF_00097"/>
    </source>
</evidence>
<comment type="similarity">
    <text evidence="9 10">Belongs to the thiamine-phosphate synthase family.</text>
</comment>
<gene>
    <name evidence="9" type="primary">thiE</name>
    <name evidence="13" type="ORF">P278_26850</name>
</gene>
<feature type="binding site" evidence="9">
    <location>
        <position position="128"/>
    </location>
    <ligand>
        <name>4-amino-2-methyl-5-(diphosphooxymethyl)pyrimidine</name>
        <dbReference type="ChEBI" id="CHEBI:57841"/>
    </ligand>
</feature>
<dbReference type="EMBL" id="AYXY01000023">
    <property type="protein sequence ID" value="ETN94742.1"/>
    <property type="molecule type" value="Genomic_DNA"/>
</dbReference>
<keyword evidence="5 9" id="KW-0784">Thiamine biosynthesis</keyword>
<dbReference type="NCBIfam" id="NF000736">
    <property type="entry name" value="PRK00043.2-3"/>
    <property type="match status" value="1"/>
</dbReference>
<proteinExistence type="inferred from homology"/>
<protein>
    <recommendedName>
        <fullName evidence="9">Thiamine-phosphate synthase</fullName>
        <shortName evidence="9">TP synthase</shortName>
        <shortName evidence="9">TPS</shortName>
        <ecNumber evidence="9">2.5.1.3</ecNumber>
    </recommendedName>
    <alternativeName>
        <fullName evidence="9">Thiamine-phosphate pyrophosphorylase</fullName>
        <shortName evidence="9">TMP pyrophosphorylase</shortName>
        <shortName evidence="9">TMP-PPase</shortName>
    </alternativeName>
</protein>
<dbReference type="EC" id="2.5.1.3" evidence="9"/>
<dbReference type="HAMAP" id="MF_00097">
    <property type="entry name" value="TMP_synthase"/>
    <property type="match status" value="1"/>
</dbReference>
<reference evidence="13 14" key="2">
    <citation type="journal article" date="2016" name="Genome Announc.">
        <title>Draft Genome Sequence of Zhouia amylolytica AD3, Isolated from Tidal Flat Sediment.</title>
        <authorList>
            <person name="Jia B."/>
            <person name="Jin H.M."/>
            <person name="Lee H.J."/>
            <person name="Jeon C.O."/>
        </authorList>
    </citation>
    <scope>NUCLEOTIDE SEQUENCE [LARGE SCALE GENOMIC DNA]</scope>
    <source>
        <strain evidence="13 14">AD3</strain>
    </source>
</reference>
<dbReference type="InterPro" id="IPR022998">
    <property type="entry name" value="ThiamineP_synth_TenI"/>
</dbReference>
<dbReference type="Pfam" id="PF02581">
    <property type="entry name" value="TMP-TENI"/>
    <property type="match status" value="1"/>
</dbReference>
<comment type="catalytic activity">
    <reaction evidence="6 9 10">
        <text>4-methyl-5-(2-phosphooxyethyl)-thiazole + 4-amino-2-methyl-5-(diphosphooxymethyl)pyrimidine + H(+) = thiamine phosphate + diphosphate</text>
        <dbReference type="Rhea" id="RHEA:22328"/>
        <dbReference type="ChEBI" id="CHEBI:15378"/>
        <dbReference type="ChEBI" id="CHEBI:33019"/>
        <dbReference type="ChEBI" id="CHEBI:37575"/>
        <dbReference type="ChEBI" id="CHEBI:57841"/>
        <dbReference type="ChEBI" id="CHEBI:58296"/>
        <dbReference type="EC" id="2.5.1.3"/>
    </reaction>
</comment>
<feature type="binding site" evidence="9">
    <location>
        <begin position="57"/>
        <end position="61"/>
    </location>
    <ligand>
        <name>4-amino-2-methyl-5-(diphosphooxymethyl)pyrimidine</name>
        <dbReference type="ChEBI" id="CHEBI:57841"/>
    </ligand>
</feature>
<evidence type="ECO:0000256" key="6">
    <source>
        <dbReference type="ARBA" id="ARBA00047334"/>
    </source>
</evidence>
<feature type="binding site" evidence="9">
    <location>
        <position position="190"/>
    </location>
    <ligand>
        <name>2-[(2R,5Z)-2-carboxy-4-methylthiazol-5(2H)-ylidene]ethyl phosphate</name>
        <dbReference type="ChEBI" id="CHEBI:62899"/>
    </ligand>
</feature>
<dbReference type="STRING" id="376730.SAMN04487906_1516"/>
<evidence type="ECO:0000256" key="3">
    <source>
        <dbReference type="ARBA" id="ARBA00022723"/>
    </source>
</evidence>
<name>W2UN36_9FLAO</name>
<keyword evidence="2 9" id="KW-0808">Transferase</keyword>
<dbReference type="NCBIfam" id="TIGR00693">
    <property type="entry name" value="thiE"/>
    <property type="match status" value="1"/>
</dbReference>
<evidence type="ECO:0000256" key="11">
    <source>
        <dbReference type="RuleBase" id="RU004253"/>
    </source>
</evidence>
<feature type="binding site" evidence="9">
    <location>
        <begin position="154"/>
        <end position="156"/>
    </location>
    <ligand>
        <name>2-[(2R,5Z)-2-carboxy-4-methylthiazol-5(2H)-ylidene]ethyl phosphate</name>
        <dbReference type="ChEBI" id="CHEBI:62899"/>
    </ligand>
</feature>
<evidence type="ECO:0000256" key="5">
    <source>
        <dbReference type="ARBA" id="ARBA00022977"/>
    </source>
</evidence>
<comment type="pathway">
    <text evidence="1 9 11">Cofactor biosynthesis; thiamine diphosphate biosynthesis; thiamine phosphate from 4-amino-2-methyl-5-diphosphomethylpyrimidine and 4-methyl-5-(2-phosphoethyl)-thiazole: step 1/1.</text>
</comment>
<dbReference type="GO" id="GO:0004789">
    <property type="term" value="F:thiamine-phosphate diphosphorylase activity"/>
    <property type="evidence" value="ECO:0007669"/>
    <property type="project" value="UniProtKB-UniRule"/>
</dbReference>
<keyword evidence="4 9" id="KW-0460">Magnesium</keyword>
<keyword evidence="3 9" id="KW-0479">Metal-binding</keyword>
<dbReference type="GO" id="GO:0009229">
    <property type="term" value="P:thiamine diphosphate biosynthetic process"/>
    <property type="evidence" value="ECO:0007669"/>
    <property type="project" value="UniProtKB-UniRule"/>
</dbReference>
<feature type="binding site" evidence="9">
    <location>
        <position position="90"/>
    </location>
    <ligand>
        <name>Mg(2+)</name>
        <dbReference type="ChEBI" id="CHEBI:18420"/>
    </ligand>
</feature>
<organism evidence="13 14">
    <name type="scientific">Zhouia amylolytica AD3</name>
    <dbReference type="NCBI Taxonomy" id="1286632"/>
    <lineage>
        <taxon>Bacteria</taxon>
        <taxon>Pseudomonadati</taxon>
        <taxon>Bacteroidota</taxon>
        <taxon>Flavobacteriia</taxon>
        <taxon>Flavobacteriales</taxon>
        <taxon>Flavobacteriaceae</taxon>
        <taxon>Zhouia</taxon>
    </lineage>
</organism>
<dbReference type="PATRIC" id="fig|1286632.3.peg.2678"/>
<comment type="cofactor">
    <cofactor evidence="9">
        <name>Mg(2+)</name>
        <dbReference type="ChEBI" id="CHEBI:18420"/>
    </cofactor>
    <text evidence="9">Binds 1 Mg(2+) ion per subunit.</text>
</comment>
<evidence type="ECO:0000256" key="10">
    <source>
        <dbReference type="RuleBase" id="RU003826"/>
    </source>
</evidence>
<evidence type="ECO:0000256" key="2">
    <source>
        <dbReference type="ARBA" id="ARBA00022679"/>
    </source>
</evidence>
<dbReference type="GO" id="GO:0005737">
    <property type="term" value="C:cytoplasm"/>
    <property type="evidence" value="ECO:0007669"/>
    <property type="project" value="TreeGrafter"/>
</dbReference>
<feature type="binding site" evidence="9">
    <location>
        <position position="89"/>
    </location>
    <ligand>
        <name>4-amino-2-methyl-5-(diphosphooxymethyl)pyrimidine</name>
        <dbReference type="ChEBI" id="CHEBI:57841"/>
    </ligand>
</feature>
<sequence>MKCILNRKTGTGDSNPLIKKGTMKSISKIQYISQGGTPAEHLLNIKQVCKGGVDWVQLRLKMVSDELYAETAVLAKGICDAYQVKLIINDNVQVAQDIQADGVHLGKEDMHPEQARQILGSDKIIGGTANTLDDCIRLSQVGVDYIGLGPYRFTTTKENLSPVLGIEGYQSIVRDLVNREVNLPIIGIGGIQPEDVIHLHQTGVHGIAISGALTNPNNIDEVIENFRNTYSQV</sequence>
<evidence type="ECO:0000259" key="12">
    <source>
        <dbReference type="Pfam" id="PF02581"/>
    </source>
</evidence>
<dbReference type="Proteomes" id="UP000018850">
    <property type="component" value="Unassembled WGS sequence"/>
</dbReference>
<evidence type="ECO:0000256" key="1">
    <source>
        <dbReference type="ARBA" id="ARBA00005165"/>
    </source>
</evidence>
<feature type="binding site" evidence="9">
    <location>
        <position position="109"/>
    </location>
    <ligand>
        <name>Mg(2+)</name>
        <dbReference type="ChEBI" id="CHEBI:18420"/>
    </ligand>
</feature>
<evidence type="ECO:0000313" key="14">
    <source>
        <dbReference type="Proteomes" id="UP000018850"/>
    </source>
</evidence>
<evidence type="ECO:0000256" key="8">
    <source>
        <dbReference type="ARBA" id="ARBA00047883"/>
    </source>
</evidence>
<dbReference type="Gene3D" id="3.20.20.70">
    <property type="entry name" value="Aldolase class I"/>
    <property type="match status" value="1"/>
</dbReference>
<dbReference type="GO" id="GO:0009228">
    <property type="term" value="P:thiamine biosynthetic process"/>
    <property type="evidence" value="ECO:0007669"/>
    <property type="project" value="UniProtKB-KW"/>
</dbReference>
<comment type="caution">
    <text evidence="13">The sequence shown here is derived from an EMBL/GenBank/DDBJ whole genome shotgun (WGS) entry which is preliminary data.</text>
</comment>
<feature type="binding site" evidence="9">
    <location>
        <position position="157"/>
    </location>
    <ligand>
        <name>4-amino-2-methyl-5-(diphosphooxymethyl)pyrimidine</name>
        <dbReference type="ChEBI" id="CHEBI:57841"/>
    </ligand>
</feature>
<comment type="catalytic activity">
    <reaction evidence="8 9 10">
        <text>2-[(2R,5Z)-2-carboxy-4-methylthiazol-5(2H)-ylidene]ethyl phosphate + 4-amino-2-methyl-5-(diphosphooxymethyl)pyrimidine + 2 H(+) = thiamine phosphate + CO2 + diphosphate</text>
        <dbReference type="Rhea" id="RHEA:47844"/>
        <dbReference type="ChEBI" id="CHEBI:15378"/>
        <dbReference type="ChEBI" id="CHEBI:16526"/>
        <dbReference type="ChEBI" id="CHEBI:33019"/>
        <dbReference type="ChEBI" id="CHEBI:37575"/>
        <dbReference type="ChEBI" id="CHEBI:57841"/>
        <dbReference type="ChEBI" id="CHEBI:62899"/>
        <dbReference type="EC" id="2.5.1.3"/>
    </reaction>
</comment>
<dbReference type="PANTHER" id="PTHR20857">
    <property type="entry name" value="THIAMINE-PHOSPHATE PYROPHOSPHORYLASE"/>
    <property type="match status" value="1"/>
</dbReference>
<comment type="function">
    <text evidence="9">Condenses 4-methyl-5-(beta-hydroxyethyl)thiazole monophosphate (THZ-P) and 2-methyl-4-amino-5-hydroxymethyl pyrimidine pyrophosphate (HMP-PP) to form thiamine monophosphate (TMP).</text>
</comment>
<comment type="catalytic activity">
    <reaction evidence="7 9 10">
        <text>2-(2-carboxy-4-methylthiazol-5-yl)ethyl phosphate + 4-amino-2-methyl-5-(diphosphooxymethyl)pyrimidine + 2 H(+) = thiamine phosphate + CO2 + diphosphate</text>
        <dbReference type="Rhea" id="RHEA:47848"/>
        <dbReference type="ChEBI" id="CHEBI:15378"/>
        <dbReference type="ChEBI" id="CHEBI:16526"/>
        <dbReference type="ChEBI" id="CHEBI:33019"/>
        <dbReference type="ChEBI" id="CHEBI:37575"/>
        <dbReference type="ChEBI" id="CHEBI:57841"/>
        <dbReference type="ChEBI" id="CHEBI:62890"/>
        <dbReference type="EC" id="2.5.1.3"/>
    </reaction>
</comment>
<dbReference type="AlphaFoldDB" id="W2UN36"/>
<reference evidence="14" key="1">
    <citation type="submission" date="2013-11" db="EMBL/GenBank/DDBJ databases">
        <title>Draft genome sequence from a member of Zhouia, isolated tidal flat.</title>
        <authorList>
            <person name="Jin H."/>
            <person name="Jeon C.O."/>
        </authorList>
    </citation>
    <scope>NUCLEOTIDE SEQUENCE [LARGE SCALE GENOMIC DNA]</scope>
    <source>
        <strain evidence="14">AD3</strain>
    </source>
</reference>
<dbReference type="GO" id="GO:0000287">
    <property type="term" value="F:magnesium ion binding"/>
    <property type="evidence" value="ECO:0007669"/>
    <property type="project" value="UniProtKB-UniRule"/>
</dbReference>
<dbReference type="InterPro" id="IPR034291">
    <property type="entry name" value="TMP_synthase"/>
</dbReference>
<evidence type="ECO:0000256" key="4">
    <source>
        <dbReference type="ARBA" id="ARBA00022842"/>
    </source>
</evidence>
<dbReference type="UniPathway" id="UPA00060">
    <property type="reaction ID" value="UER00141"/>
</dbReference>
<dbReference type="CDD" id="cd00564">
    <property type="entry name" value="TMP_TenI"/>
    <property type="match status" value="1"/>
</dbReference>
<dbReference type="SUPFAM" id="SSF51391">
    <property type="entry name" value="Thiamin phosphate synthase"/>
    <property type="match status" value="1"/>
</dbReference>
<dbReference type="InterPro" id="IPR013785">
    <property type="entry name" value="Aldolase_TIM"/>
</dbReference>
<dbReference type="PANTHER" id="PTHR20857:SF15">
    <property type="entry name" value="THIAMINE-PHOSPHATE SYNTHASE"/>
    <property type="match status" value="1"/>
</dbReference>
<keyword evidence="14" id="KW-1185">Reference proteome</keyword>
<evidence type="ECO:0000313" key="13">
    <source>
        <dbReference type="EMBL" id="ETN94742.1"/>
    </source>
</evidence>
<dbReference type="InterPro" id="IPR036206">
    <property type="entry name" value="ThiamineP_synth_sf"/>
</dbReference>
<comment type="caution">
    <text evidence="9">Lacks conserved residue(s) required for the propagation of feature annotation.</text>
</comment>
<feature type="domain" description="Thiamine phosphate synthase/TenI" evidence="12">
    <location>
        <begin position="41"/>
        <end position="212"/>
    </location>
</feature>
<accession>W2UN36</accession>
<dbReference type="eggNOG" id="COG0352">
    <property type="taxonomic scope" value="Bacteria"/>
</dbReference>
<evidence type="ECO:0000256" key="7">
    <source>
        <dbReference type="ARBA" id="ARBA00047851"/>
    </source>
</evidence>